<dbReference type="PROSITE" id="PS50011">
    <property type="entry name" value="PROTEIN_KINASE_DOM"/>
    <property type="match status" value="1"/>
</dbReference>
<dbReference type="InterPro" id="IPR011009">
    <property type="entry name" value="Kinase-like_dom_sf"/>
</dbReference>
<evidence type="ECO:0000259" key="5">
    <source>
        <dbReference type="PROSITE" id="PS50011"/>
    </source>
</evidence>
<keyword evidence="2" id="KW-0547">Nucleotide-binding</keyword>
<name>A0AAF0KFN9_9HYPH</name>
<dbReference type="AlphaFoldDB" id="A0AAF0KFN9"/>
<dbReference type="EMBL" id="CP124734">
    <property type="protein sequence ID" value="WHA43705.1"/>
    <property type="molecule type" value="Genomic_DNA"/>
</dbReference>
<evidence type="ECO:0000256" key="1">
    <source>
        <dbReference type="ARBA" id="ARBA00022679"/>
    </source>
</evidence>
<dbReference type="GO" id="GO:0005524">
    <property type="term" value="F:ATP binding"/>
    <property type="evidence" value="ECO:0007669"/>
    <property type="project" value="UniProtKB-KW"/>
</dbReference>
<gene>
    <name evidence="6" type="ORF">CFBP5477_021035</name>
</gene>
<dbReference type="RefSeq" id="WP_282503469.1">
    <property type="nucleotide sequence ID" value="NZ_CP124734.1"/>
</dbReference>
<evidence type="ECO:0000256" key="4">
    <source>
        <dbReference type="ARBA" id="ARBA00022840"/>
    </source>
</evidence>
<dbReference type="InterPro" id="IPR008266">
    <property type="entry name" value="Tyr_kinase_AS"/>
</dbReference>
<dbReference type="PANTHER" id="PTHR43289">
    <property type="entry name" value="MITOGEN-ACTIVATED PROTEIN KINASE KINASE KINASE 20-RELATED"/>
    <property type="match status" value="1"/>
</dbReference>
<dbReference type="Gene3D" id="1.10.510.10">
    <property type="entry name" value="Transferase(Phosphotransferase) domain 1"/>
    <property type="match status" value="1"/>
</dbReference>
<keyword evidence="3 6" id="KW-0418">Kinase</keyword>
<dbReference type="InterPro" id="IPR000719">
    <property type="entry name" value="Prot_kinase_dom"/>
</dbReference>
<dbReference type="PANTHER" id="PTHR43289:SF6">
    <property type="entry name" value="SERINE_THREONINE-PROTEIN KINASE NEKL-3"/>
    <property type="match status" value="1"/>
</dbReference>
<dbReference type="Proteomes" id="UP000298664">
    <property type="component" value="Chromosome Linear"/>
</dbReference>
<dbReference type="GO" id="GO:0004674">
    <property type="term" value="F:protein serine/threonine kinase activity"/>
    <property type="evidence" value="ECO:0007669"/>
    <property type="project" value="TreeGrafter"/>
</dbReference>
<feature type="domain" description="Protein kinase" evidence="5">
    <location>
        <begin position="13"/>
        <end position="245"/>
    </location>
</feature>
<keyword evidence="1" id="KW-0808">Transferase</keyword>
<keyword evidence="4" id="KW-0067">ATP-binding</keyword>
<reference evidence="6" key="1">
    <citation type="submission" date="2023-05" db="EMBL/GenBank/DDBJ databases">
        <title>Complete genome sequence of Agrobacterium larrymoorei CFBP5477.</title>
        <authorList>
            <person name="Yen H.-C."/>
            <person name="Chou L."/>
            <person name="Lin Y.-C."/>
            <person name="Lai E.-M."/>
            <person name="Kuo C.-H."/>
        </authorList>
    </citation>
    <scope>NUCLEOTIDE SEQUENCE</scope>
    <source>
        <strain evidence="6">CFBP5477</strain>
    </source>
</reference>
<dbReference type="SMART" id="SM00220">
    <property type="entry name" value="S_TKc"/>
    <property type="match status" value="1"/>
</dbReference>
<evidence type="ECO:0000313" key="6">
    <source>
        <dbReference type="EMBL" id="WHA43705.1"/>
    </source>
</evidence>
<sequence length="245" mass="26856">MLPEQPEWVANSFGVEGVAFQSGATEILKLRHRDIASLHALKTIPSAQRDDIVLSQSLRREAEIGLRLRHPNLLETSLLLRLDDGRPGILMPWHPVSLASLPPETRFSRDDAISILLNVLHALLEMHQQGLVHCDVTPANVFLAGETSGTAKLGDFGITIPIGARHCDFGIQRAGSPEFAASEQLNGEKAHPAQDIYAFGKLARKILGKMDIADSALSELAEQCSDERVEKRPQDVQAILKLLET</sequence>
<protein>
    <submittedName>
        <fullName evidence="6">Protein kinase</fullName>
    </submittedName>
</protein>
<dbReference type="Pfam" id="PF00069">
    <property type="entry name" value="Pkinase"/>
    <property type="match status" value="1"/>
</dbReference>
<evidence type="ECO:0000256" key="3">
    <source>
        <dbReference type="ARBA" id="ARBA00022777"/>
    </source>
</evidence>
<evidence type="ECO:0000256" key="2">
    <source>
        <dbReference type="ARBA" id="ARBA00022741"/>
    </source>
</evidence>
<proteinExistence type="predicted"/>
<dbReference type="PROSITE" id="PS00109">
    <property type="entry name" value="PROTEIN_KINASE_TYR"/>
    <property type="match status" value="1"/>
</dbReference>
<accession>A0AAF0KFN9</accession>
<dbReference type="SUPFAM" id="SSF56112">
    <property type="entry name" value="Protein kinase-like (PK-like)"/>
    <property type="match status" value="1"/>
</dbReference>
<organism evidence="6 7">
    <name type="scientific">Agrobacterium larrymoorei</name>
    <dbReference type="NCBI Taxonomy" id="160699"/>
    <lineage>
        <taxon>Bacteria</taxon>
        <taxon>Pseudomonadati</taxon>
        <taxon>Pseudomonadota</taxon>
        <taxon>Alphaproteobacteria</taxon>
        <taxon>Hyphomicrobiales</taxon>
        <taxon>Rhizobiaceae</taxon>
        <taxon>Rhizobium/Agrobacterium group</taxon>
        <taxon>Agrobacterium</taxon>
    </lineage>
</organism>
<evidence type="ECO:0000313" key="7">
    <source>
        <dbReference type="Proteomes" id="UP000298664"/>
    </source>
</evidence>